<dbReference type="AlphaFoldDB" id="A0A098EJK7"/>
<dbReference type="STRING" id="1499687.BN1080_00905"/>
<evidence type="ECO:0000256" key="1">
    <source>
        <dbReference type="ARBA" id="ARBA00004651"/>
    </source>
</evidence>
<feature type="transmembrane region" description="Helical" evidence="8">
    <location>
        <begin position="123"/>
        <end position="144"/>
    </location>
</feature>
<dbReference type="EMBL" id="CCXS01000001">
    <property type="protein sequence ID" value="CEG21985.1"/>
    <property type="molecule type" value="Genomic_DNA"/>
</dbReference>
<feature type="transmembrane region" description="Helical" evidence="8">
    <location>
        <begin position="85"/>
        <end position="103"/>
    </location>
</feature>
<dbReference type="NCBIfam" id="TIGR01695">
    <property type="entry name" value="murJ_mviN"/>
    <property type="match status" value="1"/>
</dbReference>
<feature type="transmembrane region" description="Helical" evidence="8">
    <location>
        <begin position="401"/>
        <end position="423"/>
    </location>
</feature>
<dbReference type="GO" id="GO:0015648">
    <property type="term" value="F:lipid-linked peptidoglycan transporter activity"/>
    <property type="evidence" value="ECO:0007669"/>
    <property type="project" value="TreeGrafter"/>
</dbReference>
<accession>A0A098EJK7</accession>
<evidence type="ECO:0000256" key="6">
    <source>
        <dbReference type="ARBA" id="ARBA00022989"/>
    </source>
</evidence>
<dbReference type="GO" id="GO:0034204">
    <property type="term" value="P:lipid translocation"/>
    <property type="evidence" value="ECO:0007669"/>
    <property type="project" value="TreeGrafter"/>
</dbReference>
<dbReference type="PRINTS" id="PR01806">
    <property type="entry name" value="VIRFACTRMVIN"/>
</dbReference>
<dbReference type="GO" id="GO:0008360">
    <property type="term" value="P:regulation of cell shape"/>
    <property type="evidence" value="ECO:0007669"/>
    <property type="project" value="UniProtKB-KW"/>
</dbReference>
<feature type="transmembrane region" description="Helical" evidence="8">
    <location>
        <begin position="224"/>
        <end position="244"/>
    </location>
</feature>
<dbReference type="InterPro" id="IPR004268">
    <property type="entry name" value="MurJ"/>
</dbReference>
<evidence type="ECO:0000256" key="8">
    <source>
        <dbReference type="SAM" id="Phobius"/>
    </source>
</evidence>
<evidence type="ECO:0000256" key="3">
    <source>
        <dbReference type="ARBA" id="ARBA00022692"/>
    </source>
</evidence>
<dbReference type="Pfam" id="PF03023">
    <property type="entry name" value="MurJ"/>
    <property type="match status" value="1"/>
</dbReference>
<keyword evidence="5" id="KW-0573">Peptidoglycan synthesis</keyword>
<evidence type="ECO:0000256" key="5">
    <source>
        <dbReference type="ARBA" id="ARBA00022984"/>
    </source>
</evidence>
<feature type="transmembrane region" description="Helical" evidence="8">
    <location>
        <begin position="435"/>
        <end position="456"/>
    </location>
</feature>
<feature type="transmembrane region" description="Helical" evidence="8">
    <location>
        <begin position="153"/>
        <end position="175"/>
    </location>
</feature>
<gene>
    <name evidence="9" type="primary">murJ</name>
    <name evidence="9" type="ORF">BN1080_00905</name>
</gene>
<dbReference type="GO" id="GO:0005886">
    <property type="term" value="C:plasma membrane"/>
    <property type="evidence" value="ECO:0007669"/>
    <property type="project" value="UniProtKB-SubCell"/>
</dbReference>
<dbReference type="InterPro" id="IPR051050">
    <property type="entry name" value="Lipid_II_flippase_MurJ/MviN"/>
</dbReference>
<feature type="transmembrane region" description="Helical" evidence="8">
    <location>
        <begin position="468"/>
        <end position="489"/>
    </location>
</feature>
<dbReference type="PANTHER" id="PTHR47019:SF1">
    <property type="entry name" value="LIPID II FLIPPASE MURJ"/>
    <property type="match status" value="1"/>
</dbReference>
<dbReference type="RefSeq" id="WP_052650725.1">
    <property type="nucleotide sequence ID" value="NZ_CCXS01000001.1"/>
</dbReference>
<reference evidence="9 10" key="1">
    <citation type="submission" date="2014-09" db="EMBL/GenBank/DDBJ databases">
        <authorList>
            <person name="Urmite Genomes Urmite Genomes"/>
        </authorList>
    </citation>
    <scope>NUCLEOTIDE SEQUENCE [LARGE SCALE GENOMIC DNA]</scope>
    <source>
        <strain evidence="9 10">ES2</strain>
    </source>
</reference>
<feature type="transmembrane region" description="Helical" evidence="8">
    <location>
        <begin position="343"/>
        <end position="364"/>
    </location>
</feature>
<feature type="transmembrane region" description="Helical" evidence="8">
    <location>
        <begin position="41"/>
        <end position="64"/>
    </location>
</feature>
<keyword evidence="6 8" id="KW-1133">Transmembrane helix</keyword>
<comment type="subcellular location">
    <subcellularLocation>
        <location evidence="1">Cell membrane</location>
        <topology evidence="1">Multi-pass membrane protein</topology>
    </subcellularLocation>
</comment>
<feature type="transmembrane region" description="Helical" evidence="8">
    <location>
        <begin position="264"/>
        <end position="286"/>
    </location>
</feature>
<dbReference type="PANTHER" id="PTHR47019">
    <property type="entry name" value="LIPID II FLIPPASE MURJ"/>
    <property type="match status" value="1"/>
</dbReference>
<evidence type="ECO:0000256" key="4">
    <source>
        <dbReference type="ARBA" id="ARBA00022960"/>
    </source>
</evidence>
<protein>
    <submittedName>
        <fullName evidence="9">Putative peptidoglycan biosynthesis protein MurJ</fullName>
    </submittedName>
</protein>
<feature type="transmembrane region" description="Helical" evidence="8">
    <location>
        <begin position="181"/>
        <end position="204"/>
    </location>
</feature>
<dbReference type="OrthoDB" id="9804143at2"/>
<name>A0A098EJK7_9BACL</name>
<keyword evidence="4" id="KW-0133">Cell shape</keyword>
<evidence type="ECO:0000313" key="10">
    <source>
        <dbReference type="Proteomes" id="UP000043699"/>
    </source>
</evidence>
<proteinExistence type="predicted"/>
<keyword evidence="7 8" id="KW-0472">Membrane</keyword>
<feature type="transmembrane region" description="Helical" evidence="8">
    <location>
        <begin position="376"/>
        <end position="395"/>
    </location>
</feature>
<dbReference type="Proteomes" id="UP000043699">
    <property type="component" value="Unassembled WGS sequence"/>
</dbReference>
<sequence>MSSLKKAAIWTTGLALLLKLSGFLRESIVAKEFGASDATDAYFLAFSFITLVVAMIATGFNNVFLPMYIKRRKSGEDKDDTNANALLNWTMILFVGISVAGWFSAQWLVPLIYPKMSEGAEPIAVEMTEVFFIFMVFIALAGLLESYLQSRRIFVPTLISKLLATLMSAVFALLFSDIWGIYSLAYGFVFGTVVGALIQIYYLIRSDYSWKPTLRLESDFKKAFIILIVPSLLNSVVGQINLFVNKAFASGTGLEGAVTYLNNSQLIVSIPNAIYAATLAAIIFTLMSEQIDDLPKFKDTVFRGMEISFITLVPIAVGLAVVGDAVVSFIYERGLFTAEDTANTHLALLFYLPIIIFQGMQLILSKSMYARGKTAVVFRISVTTIAVNLLLNWLLVDRYGYTALAFAASAVSIYYFTVSMIVVYKDLGWDQLRRFGTTAWRILVPALVMGAVVWGAKQLLGAEDWYSLIQLAVLVPIGVIVYAGMLRIVHPHGFKRFLGLARRGKK</sequence>
<evidence type="ECO:0000313" key="9">
    <source>
        <dbReference type="EMBL" id="CEG21985.1"/>
    </source>
</evidence>
<keyword evidence="2" id="KW-1003">Cell membrane</keyword>
<evidence type="ECO:0000256" key="2">
    <source>
        <dbReference type="ARBA" id="ARBA00022475"/>
    </source>
</evidence>
<evidence type="ECO:0000256" key="7">
    <source>
        <dbReference type="ARBA" id="ARBA00023136"/>
    </source>
</evidence>
<keyword evidence="10" id="KW-1185">Reference proteome</keyword>
<keyword evidence="3 8" id="KW-0812">Transmembrane</keyword>
<organism evidence="9 10">
    <name type="scientific">Planococcus massiliensis</name>
    <dbReference type="NCBI Taxonomy" id="1499687"/>
    <lineage>
        <taxon>Bacteria</taxon>
        <taxon>Bacillati</taxon>
        <taxon>Bacillota</taxon>
        <taxon>Bacilli</taxon>
        <taxon>Bacillales</taxon>
        <taxon>Caryophanaceae</taxon>
        <taxon>Planococcus</taxon>
    </lineage>
</organism>
<feature type="transmembrane region" description="Helical" evidence="8">
    <location>
        <begin position="307"/>
        <end position="331"/>
    </location>
</feature>
<dbReference type="GO" id="GO:0009252">
    <property type="term" value="P:peptidoglycan biosynthetic process"/>
    <property type="evidence" value="ECO:0007669"/>
    <property type="project" value="UniProtKB-KW"/>
</dbReference>